<reference evidence="2 3" key="1">
    <citation type="journal article" date="2016" name="DNA Res.">
        <title>The draft genome of MD-2 pineapple using hybrid error correction of long reads.</title>
        <authorList>
            <person name="Redwan R.M."/>
            <person name="Saidin A."/>
            <person name="Kumar S.V."/>
        </authorList>
    </citation>
    <scope>NUCLEOTIDE SEQUENCE [LARGE SCALE GENOMIC DNA]</scope>
    <source>
        <strain evidence="3">cv. MD2</strain>
        <tissue evidence="2">Leaf</tissue>
    </source>
</reference>
<dbReference type="AlphaFoldDB" id="A0A199W2D1"/>
<gene>
    <name evidence="2" type="ORF">ACMD2_00310</name>
</gene>
<dbReference type="EMBL" id="LSRQ01000333">
    <property type="protein sequence ID" value="OAY83469.1"/>
    <property type="molecule type" value="Genomic_DNA"/>
</dbReference>
<organism evidence="2 3">
    <name type="scientific">Ananas comosus</name>
    <name type="common">Pineapple</name>
    <name type="synonym">Ananas ananas</name>
    <dbReference type="NCBI Taxonomy" id="4615"/>
    <lineage>
        <taxon>Eukaryota</taxon>
        <taxon>Viridiplantae</taxon>
        <taxon>Streptophyta</taxon>
        <taxon>Embryophyta</taxon>
        <taxon>Tracheophyta</taxon>
        <taxon>Spermatophyta</taxon>
        <taxon>Magnoliopsida</taxon>
        <taxon>Liliopsida</taxon>
        <taxon>Poales</taxon>
        <taxon>Bromeliaceae</taxon>
        <taxon>Bromelioideae</taxon>
        <taxon>Ananas</taxon>
    </lineage>
</organism>
<name>A0A199W2D1_ANACO</name>
<feature type="compositionally biased region" description="Pro residues" evidence="1">
    <location>
        <begin position="42"/>
        <end position="51"/>
    </location>
</feature>
<evidence type="ECO:0000313" key="2">
    <source>
        <dbReference type="EMBL" id="OAY83469.1"/>
    </source>
</evidence>
<evidence type="ECO:0000256" key="1">
    <source>
        <dbReference type="SAM" id="MobiDB-lite"/>
    </source>
</evidence>
<accession>A0A199W2D1</accession>
<protein>
    <submittedName>
        <fullName evidence="2">Uncharacterized protein</fullName>
    </submittedName>
</protein>
<sequence length="157" mass="17492">MASLRLLLPSSPSPSKRYRPSASLFPSPTFSFLRRRRHFRHLPPPPPPPPTTTTTTTKTAKMESCSFQISQAAPLLPSSSSSSSSSSAPRLRLRFDLKRKANTRRILLLLIPLEMPRIGRRASIGPPCFSRFCSRRWGDSFLGTILGPHPVLPSLCR</sequence>
<feature type="compositionally biased region" description="Low complexity" evidence="1">
    <location>
        <begin position="1"/>
        <end position="23"/>
    </location>
</feature>
<evidence type="ECO:0000313" key="3">
    <source>
        <dbReference type="Proteomes" id="UP000092600"/>
    </source>
</evidence>
<dbReference type="Proteomes" id="UP000092600">
    <property type="component" value="Unassembled WGS sequence"/>
</dbReference>
<comment type="caution">
    <text evidence="2">The sequence shown here is derived from an EMBL/GenBank/DDBJ whole genome shotgun (WGS) entry which is preliminary data.</text>
</comment>
<proteinExistence type="predicted"/>
<feature type="region of interest" description="Disordered" evidence="1">
    <location>
        <begin position="1"/>
        <end position="63"/>
    </location>
</feature>